<evidence type="ECO:0000313" key="1">
    <source>
        <dbReference type="EMBL" id="KAJ2790740.1"/>
    </source>
</evidence>
<organism evidence="1 2">
    <name type="scientific">Coemansia linderi</name>
    <dbReference type="NCBI Taxonomy" id="2663919"/>
    <lineage>
        <taxon>Eukaryota</taxon>
        <taxon>Fungi</taxon>
        <taxon>Fungi incertae sedis</taxon>
        <taxon>Zoopagomycota</taxon>
        <taxon>Kickxellomycotina</taxon>
        <taxon>Kickxellomycetes</taxon>
        <taxon>Kickxellales</taxon>
        <taxon>Kickxellaceae</taxon>
        <taxon>Coemansia</taxon>
    </lineage>
</organism>
<name>A0ACC1KJR5_9FUNG</name>
<keyword evidence="2" id="KW-1185">Reference proteome</keyword>
<comment type="caution">
    <text evidence="1">The sequence shown here is derived from an EMBL/GenBank/DDBJ whole genome shotgun (WGS) entry which is preliminary data.</text>
</comment>
<evidence type="ECO:0000313" key="2">
    <source>
        <dbReference type="Proteomes" id="UP001140066"/>
    </source>
</evidence>
<dbReference type="EMBL" id="JANBUK010000272">
    <property type="protein sequence ID" value="KAJ2790740.1"/>
    <property type="molecule type" value="Genomic_DNA"/>
</dbReference>
<gene>
    <name evidence="1" type="primary">YSH1</name>
    <name evidence="1" type="ORF">GGI18_001608</name>
</gene>
<accession>A0ACC1KJR5</accession>
<protein>
    <submittedName>
        <fullName evidence="1">Endoribonuclease ysh1</fullName>
    </submittedName>
</protein>
<dbReference type="Proteomes" id="UP001140066">
    <property type="component" value="Unassembled WGS sequence"/>
</dbReference>
<sequence length="1207" mass="134937">MTTKRKAEVSVPIEDENDQLTITPLGAGREVGRSCIVLEYKGKKIMLDCGLHAGRNGPNSLPYFDEVDPATIDVLLVTHFHIDHAAAVPYYLEHTSFKGRTFMTRPTKGVFRWLATDYIRVTNTSNSDTSALYSEADLISAHAKIEEIDVHQQVEVNGIKFTAYNAGHVLGAAMFLIEIAGVKVLYTGDYSREEDRHLVQAENPGVSIHVLITESTYGVQSHHPRAEREREFMTCVRDVVRRRGCCLMPVTALGRTQELLLILEEHWGRYAQELEGVPVFFISALGKAGTRLYQAYIMHMNQRIQRQFNRTGRNPFDFKYIKTSTNIGEVPDSGPCVVLASPGMLQNGVSRQLLERWAPRPENGLIVTGYSVEGTLARTIVNSPDVIPAFAGGTIPRRMTVKNISFSAHVDYAQNSAFIDEIRAPHVILVHGEENAMKQLRAKIIDTYRGSDYEVAVYAPANTHKVRLQFHGEKVARVMGSLASKVPREGDYASGILVERDFSYTLVDVADLHEFTSIAPVVIEQQLCVPYASSYTLLRYHLEQMFGELVLTTERSDSGVAHVLRIYDVVDVCHSSWKSYVEIEWEGNAMNDMVADSVVAIVLNIESSPASVKLTQSSCSHDHGTKPDISEADDASMDASEAASQDLDSCGDTLQTRVGDCEKVIAKLALFMQQQFTEVAIADDGLSLVVTLNGLVATIDAHSLDIATESPMLRARIAPIIARVRRTMRPLGHHSLPLPEPVPASPLLEKLEELQLEPAAKPTNVDDEKDMHIDVASDIEDDDDDDIAIGLARVEANTRAFVQRIKQMAPLVNEIKMKLPDRDDFPSEPNQPFDDLVSQLYGLVTRIGYDFESYDADPLHLRLDTTDSLTHIRYKSEASRGNVDEFIQLAKKNALTLQSLLLEDESGLDVLSLVRNDDGRRVTYPCLLSLSLCAYNFDREMLGRPTFRGTAPFPILRRLRIILDSPFDDDTFFRGNAATLEKLSLYLDSKSVSMLCRYQVFVPDSHPKLQAVHLSIPVDFGLESFASAGEALEFIHNIGSRAAVLEYNVHREVDIIPSLNNYACIQVLSLESLHLEFATVLSLIKSLPLLSDLHTGMPGLEQISDGVTMDALPEYVVSQYAPMGERFRCWHFYYGYNRHCNDLDTYVTCMLVLALACPNFDYAAPPSSMRKPFMEHMEKAIASDRFKLYAPRLRRLLFLGWNGKNEY</sequence>
<proteinExistence type="predicted"/>
<reference evidence="1" key="1">
    <citation type="submission" date="2022-07" db="EMBL/GenBank/DDBJ databases">
        <title>Phylogenomic reconstructions and comparative analyses of Kickxellomycotina fungi.</title>
        <authorList>
            <person name="Reynolds N.K."/>
            <person name="Stajich J.E."/>
            <person name="Barry K."/>
            <person name="Grigoriev I.V."/>
            <person name="Crous P."/>
            <person name="Smith M.E."/>
        </authorList>
    </citation>
    <scope>NUCLEOTIDE SEQUENCE</scope>
    <source>
        <strain evidence="1">BCRC 34191</strain>
    </source>
</reference>